<name>A0A2H4SPX3_CORMI</name>
<reference evidence="1 2" key="1">
    <citation type="journal article" date="2017" name="BMC Genomics">
        <title>Chromosome level assembly and secondary metabolite potential of the parasitic fungus Cordyceps militaris.</title>
        <authorList>
            <person name="Kramer G.J."/>
            <person name="Nodwell J.R."/>
        </authorList>
    </citation>
    <scope>NUCLEOTIDE SEQUENCE [LARGE SCALE GENOMIC DNA]</scope>
    <source>
        <strain evidence="1 2">ATCC 34164</strain>
    </source>
</reference>
<dbReference type="VEuPathDB" id="FungiDB:CCM_04253"/>
<dbReference type="AlphaFoldDB" id="A0A2H4SPX3"/>
<evidence type="ECO:0000313" key="2">
    <source>
        <dbReference type="Proteomes" id="UP000323067"/>
    </source>
</evidence>
<proteinExistence type="predicted"/>
<dbReference type="VEuPathDB" id="FungiDB:A9K55_004398"/>
<dbReference type="InterPro" id="IPR053008">
    <property type="entry name" value="Phomopsin_biosynth_assoc"/>
</dbReference>
<sequence>MASTRYLELQRSGRLGAMKEEEETLLEQNDPGQAFISRSSTTSRVSSVCRKSTMVLKDVILLGLAIPTLITLFQSSVTHFQHASAPGSGVSFALPGCNCGDSVAQAVELNCQYDTLAAAWLPPHCRDDELTAEFDAFGDGPNGTWMYWADAQHTKAIAVQDLGALADRPRGGPFYTTHRWHLMHCFFYWRKSIRAKSRGTMLELRYENDGHAKHCAQMLGADGNKGAQAGVVLNSNRWEALG</sequence>
<dbReference type="OrthoDB" id="3501153at2759"/>
<gene>
    <name evidence="1" type="ORF">A9K55_004398</name>
</gene>
<organism evidence="1 2">
    <name type="scientific">Cordyceps militaris</name>
    <name type="common">Caterpillar fungus</name>
    <name type="synonym">Clavaria militaris</name>
    <dbReference type="NCBI Taxonomy" id="73501"/>
    <lineage>
        <taxon>Eukaryota</taxon>
        <taxon>Fungi</taxon>
        <taxon>Dikarya</taxon>
        <taxon>Ascomycota</taxon>
        <taxon>Pezizomycotina</taxon>
        <taxon>Sordariomycetes</taxon>
        <taxon>Hypocreomycetidae</taxon>
        <taxon>Hypocreales</taxon>
        <taxon>Cordycipitaceae</taxon>
        <taxon>Cordyceps</taxon>
    </lineage>
</organism>
<evidence type="ECO:0000313" key="1">
    <source>
        <dbReference type="EMBL" id="ATY65164.1"/>
    </source>
</evidence>
<protein>
    <submittedName>
        <fullName evidence="1">Uncharacterized protein</fullName>
    </submittedName>
</protein>
<dbReference type="PANTHER" id="PTHR35896:SF3">
    <property type="entry name" value="MAJOR FACILITATOR SUPERFAMILY TRANSPORTER"/>
    <property type="match status" value="1"/>
</dbReference>
<dbReference type="PANTHER" id="PTHR35896">
    <property type="entry name" value="IG-LIKE DOMAIN-CONTAINING PROTEIN"/>
    <property type="match status" value="1"/>
</dbReference>
<dbReference type="EMBL" id="CP023325">
    <property type="protein sequence ID" value="ATY65164.1"/>
    <property type="molecule type" value="Genomic_DNA"/>
</dbReference>
<accession>A0A2H4SPX3</accession>
<dbReference type="Proteomes" id="UP000323067">
    <property type="component" value="Chromosome v"/>
</dbReference>